<reference evidence="2 3" key="1">
    <citation type="submission" date="2019-08" db="EMBL/GenBank/DDBJ databases">
        <title>Deep-cultivation of Planctomycetes and their phenomic and genomic characterization uncovers novel biology.</title>
        <authorList>
            <person name="Wiegand S."/>
            <person name="Jogler M."/>
            <person name="Boedeker C."/>
            <person name="Pinto D."/>
            <person name="Vollmers J."/>
            <person name="Rivas-Marin E."/>
            <person name="Kohn T."/>
            <person name="Peeters S.H."/>
            <person name="Heuer A."/>
            <person name="Rast P."/>
            <person name="Oberbeckmann S."/>
            <person name="Bunk B."/>
            <person name="Jeske O."/>
            <person name="Meyerdierks A."/>
            <person name="Storesund J.E."/>
            <person name="Kallscheuer N."/>
            <person name="Luecker S."/>
            <person name="Lage O.M."/>
            <person name="Pohl T."/>
            <person name="Merkel B.J."/>
            <person name="Hornburger P."/>
            <person name="Mueller R.-W."/>
            <person name="Bruemmer F."/>
            <person name="Labrenz M."/>
            <person name="Spormann A.M."/>
            <person name="Op den Camp H."/>
            <person name="Overmann J."/>
            <person name="Amann R."/>
            <person name="Jetten M.S.M."/>
            <person name="Mascher T."/>
            <person name="Medema M.H."/>
            <person name="Devos D.P."/>
            <person name="Kaster A.-K."/>
            <person name="Ovreas L."/>
            <person name="Rohde M."/>
            <person name="Galperin M.Y."/>
            <person name="Jogler C."/>
        </authorList>
    </citation>
    <scope>NUCLEOTIDE SEQUENCE [LARGE SCALE GENOMIC DNA]</scope>
    <source>
        <strain evidence="2 3">OJF2</strain>
    </source>
</reference>
<name>A0A5B9W0M3_9BACT</name>
<organism evidence="2 3">
    <name type="scientific">Aquisphaera giovannonii</name>
    <dbReference type="NCBI Taxonomy" id="406548"/>
    <lineage>
        <taxon>Bacteria</taxon>
        <taxon>Pseudomonadati</taxon>
        <taxon>Planctomycetota</taxon>
        <taxon>Planctomycetia</taxon>
        <taxon>Isosphaerales</taxon>
        <taxon>Isosphaeraceae</taxon>
        <taxon>Aquisphaera</taxon>
    </lineage>
</organism>
<evidence type="ECO:0000313" key="3">
    <source>
        <dbReference type="Proteomes" id="UP000324233"/>
    </source>
</evidence>
<sequence>MSQRRHDAAAARRTRDRTRSHAAPRIRPDRSAVARGLEVLEDRRLLTVFTGFSHVRHVATRQGVYSLSLDGPGVLKTSPAGRGAFDVTLLGTSQSSKLTIGLVRPRFHTEVGLMSVRNLAVRTGQIGDIVADVASLGGRLTPLTSSVNTLDFGALGRAAQIDVAGSVASMRLGSIDLGPTGHVVIAGDVNGGAVDQALSSSSSSTAKVTPAMTVQTFRLDGGRFLIGRDSSAPIVVNGDMALSHNGLFSVGRDQGALMTVHGSLVLDTGGVISVGRNLTSIKVDGDLLVNPTSSGIQVGGDLGVRDTGLTVGGFFRGQGSASAIDLSVGLNLNGLTILGGAPNQGGLRSANISVGKNLNDLNVQHGIFDSYITAGVSINNGYVGPDGVTAIQNSEIDATSSINNLTAGGDVVSGFPTGNTAGYPTRIIAGKARSTQAGAGPDQGLYVANGAINSLTINGALVDAVLAASVAPYGGDGSLPPPVPYGGTQRTSGTPPTTFSNYNAPGGLTDQGNGTAIKNYSIRSIVNGALVPTAVWDTTTDPNLHDNVLANGTITAIVTGGVTSTPHGDNNDFAGVFAVNTVGINGGSIPFSPTAS</sequence>
<evidence type="ECO:0000256" key="1">
    <source>
        <dbReference type="SAM" id="MobiDB-lite"/>
    </source>
</evidence>
<dbReference type="AlphaFoldDB" id="A0A5B9W0M3"/>
<dbReference type="Proteomes" id="UP000324233">
    <property type="component" value="Chromosome"/>
</dbReference>
<gene>
    <name evidence="2" type="ORF">OJF2_23670</name>
</gene>
<protein>
    <submittedName>
        <fullName evidence="2">Uncharacterized protein</fullName>
    </submittedName>
</protein>
<accession>A0A5B9W0M3</accession>
<feature type="compositionally biased region" description="Basic and acidic residues" evidence="1">
    <location>
        <begin position="1"/>
        <end position="10"/>
    </location>
</feature>
<keyword evidence="3" id="KW-1185">Reference proteome</keyword>
<feature type="compositionally biased region" description="Basic residues" evidence="1">
    <location>
        <begin position="12"/>
        <end position="24"/>
    </location>
</feature>
<dbReference type="EMBL" id="CP042997">
    <property type="protein sequence ID" value="QEH33837.1"/>
    <property type="molecule type" value="Genomic_DNA"/>
</dbReference>
<dbReference type="KEGG" id="agv:OJF2_23670"/>
<evidence type="ECO:0000313" key="2">
    <source>
        <dbReference type="EMBL" id="QEH33837.1"/>
    </source>
</evidence>
<feature type="region of interest" description="Disordered" evidence="1">
    <location>
        <begin position="1"/>
        <end position="27"/>
    </location>
</feature>
<proteinExistence type="predicted"/>